<protein>
    <submittedName>
        <fullName evidence="1">Uncharacterized protein</fullName>
    </submittedName>
</protein>
<dbReference type="AlphaFoldDB" id="A0A978UKM2"/>
<dbReference type="Proteomes" id="UP000813462">
    <property type="component" value="Unassembled WGS sequence"/>
</dbReference>
<comment type="caution">
    <text evidence="1">The sequence shown here is derived from an EMBL/GenBank/DDBJ whole genome shotgun (WGS) entry which is preliminary data.</text>
</comment>
<proteinExistence type="predicted"/>
<name>A0A978UKM2_ZIZJJ</name>
<reference evidence="1" key="1">
    <citation type="journal article" date="2021" name="Front. Plant Sci.">
        <title>Chromosome-Scale Genome Assembly for Chinese Sour Jujube and Insights Into Its Genome Evolution and Domestication Signature.</title>
        <authorList>
            <person name="Shen L.-Y."/>
            <person name="Luo H."/>
            <person name="Wang X.-L."/>
            <person name="Wang X.-M."/>
            <person name="Qiu X.-J."/>
            <person name="Liu H."/>
            <person name="Zhou S.-S."/>
            <person name="Jia K.-H."/>
            <person name="Nie S."/>
            <person name="Bao Y.-T."/>
            <person name="Zhang R.-G."/>
            <person name="Yun Q.-Z."/>
            <person name="Chai Y.-H."/>
            <person name="Lu J.-Y."/>
            <person name="Li Y."/>
            <person name="Zhao S.-W."/>
            <person name="Mao J.-F."/>
            <person name="Jia S.-G."/>
            <person name="Mao Y.-M."/>
        </authorList>
    </citation>
    <scope>NUCLEOTIDE SEQUENCE</scope>
    <source>
        <strain evidence="1">AT0</strain>
        <tissue evidence="1">Leaf</tissue>
    </source>
</reference>
<dbReference type="EMBL" id="JAEACU010000010">
    <property type="protein sequence ID" value="KAH7515374.1"/>
    <property type="molecule type" value="Genomic_DNA"/>
</dbReference>
<sequence length="122" mass="13341">MEIVENKLVFVVDVVVGEEEVFSGGRDGVVGDSANFICNRVNVLVPATIDLHIDLPLEAISHFIPAVPVVLTTCSDSSSIILFISEAMIKAIVLKSITSIAANIIFRYPKKICKRMLVSFMF</sequence>
<organism evidence="1 2">
    <name type="scientific">Ziziphus jujuba var. spinosa</name>
    <dbReference type="NCBI Taxonomy" id="714518"/>
    <lineage>
        <taxon>Eukaryota</taxon>
        <taxon>Viridiplantae</taxon>
        <taxon>Streptophyta</taxon>
        <taxon>Embryophyta</taxon>
        <taxon>Tracheophyta</taxon>
        <taxon>Spermatophyta</taxon>
        <taxon>Magnoliopsida</taxon>
        <taxon>eudicotyledons</taxon>
        <taxon>Gunneridae</taxon>
        <taxon>Pentapetalae</taxon>
        <taxon>rosids</taxon>
        <taxon>fabids</taxon>
        <taxon>Rosales</taxon>
        <taxon>Rhamnaceae</taxon>
        <taxon>Paliureae</taxon>
        <taxon>Ziziphus</taxon>
    </lineage>
</organism>
<gene>
    <name evidence="1" type="ORF">FEM48_Zijuj10G0019700</name>
</gene>
<evidence type="ECO:0000313" key="1">
    <source>
        <dbReference type="EMBL" id="KAH7515374.1"/>
    </source>
</evidence>
<accession>A0A978UKM2</accession>
<evidence type="ECO:0000313" key="2">
    <source>
        <dbReference type="Proteomes" id="UP000813462"/>
    </source>
</evidence>